<comment type="caution">
    <text evidence="2">The sequence shown here is derived from an EMBL/GenBank/DDBJ whole genome shotgun (WGS) entry which is preliminary data.</text>
</comment>
<keyword evidence="3" id="KW-1185">Reference proteome</keyword>
<sequence length="133" mass="14441">MQHDTFIGQLQDRGQLDSRGAAESAARAALETLAERLPPDLAEDLAAQLPVEIGEHLRRVTTDPTADHAARFGRGEFVTRLSERAYTDEPTAAHLARVVFELLDEATTGGIMTKVRASLPEDLREFSRAGSSG</sequence>
<evidence type="ECO:0000256" key="1">
    <source>
        <dbReference type="SAM" id="MobiDB-lite"/>
    </source>
</evidence>
<dbReference type="OrthoDB" id="952780at2"/>
<dbReference type="Proteomes" id="UP000269198">
    <property type="component" value="Unassembled WGS sequence"/>
</dbReference>
<proteinExistence type="predicted"/>
<reference evidence="2 3" key="1">
    <citation type="submission" date="2018-11" db="EMBL/GenBank/DDBJ databases">
        <title>The genome draft of YIM 96095.</title>
        <authorList>
            <person name="Tang S.-K."/>
            <person name="Chunyu W.-X."/>
            <person name="Feng Y.-Z."/>
        </authorList>
    </citation>
    <scope>NUCLEOTIDE SEQUENCE [LARGE SCALE GENOMIC DNA]</scope>
    <source>
        <strain evidence="2 3">YIM 96095</strain>
    </source>
</reference>
<name>A0A3N0EAK3_9ACTN</name>
<evidence type="ECO:0000313" key="3">
    <source>
        <dbReference type="Proteomes" id="UP000269198"/>
    </source>
</evidence>
<dbReference type="Pfam" id="PF10025">
    <property type="entry name" value="DUF2267"/>
    <property type="match status" value="1"/>
</dbReference>
<evidence type="ECO:0000313" key="2">
    <source>
        <dbReference type="EMBL" id="RNL84828.1"/>
    </source>
</evidence>
<dbReference type="AlphaFoldDB" id="A0A3N0EAK3"/>
<organism evidence="2 3">
    <name type="scientific">Halostreptopolyspora alba</name>
    <dbReference type="NCBI Taxonomy" id="2487137"/>
    <lineage>
        <taxon>Bacteria</taxon>
        <taxon>Bacillati</taxon>
        <taxon>Actinomycetota</taxon>
        <taxon>Actinomycetes</taxon>
        <taxon>Streptosporangiales</taxon>
        <taxon>Nocardiopsidaceae</taxon>
        <taxon>Halostreptopolyspora</taxon>
    </lineage>
</organism>
<protein>
    <submittedName>
        <fullName evidence="2">DUF2267 domain-containing protein</fullName>
    </submittedName>
</protein>
<dbReference type="RefSeq" id="WP_123201268.1">
    <property type="nucleotide sequence ID" value="NZ_RJMB01000009.1"/>
</dbReference>
<dbReference type="InterPro" id="IPR038282">
    <property type="entry name" value="DUF2267_sf"/>
</dbReference>
<gene>
    <name evidence="2" type="ORF">EFW17_11110</name>
</gene>
<accession>A0A3N0EAK3</accession>
<dbReference type="EMBL" id="RJMB01000009">
    <property type="protein sequence ID" value="RNL84828.1"/>
    <property type="molecule type" value="Genomic_DNA"/>
</dbReference>
<feature type="region of interest" description="Disordered" evidence="1">
    <location>
        <begin position="1"/>
        <end position="20"/>
    </location>
</feature>
<dbReference type="Gene3D" id="1.10.490.110">
    <property type="entry name" value="Uncharacterized conserved protein DUF2267"/>
    <property type="match status" value="1"/>
</dbReference>
<dbReference type="InterPro" id="IPR018727">
    <property type="entry name" value="DUF2267"/>
</dbReference>